<evidence type="ECO:0000313" key="2">
    <source>
        <dbReference type="Proteomes" id="UP000799429"/>
    </source>
</evidence>
<name>A0A9P4S6D5_9PEZI</name>
<evidence type="ECO:0000313" key="1">
    <source>
        <dbReference type="EMBL" id="KAF2836971.1"/>
    </source>
</evidence>
<proteinExistence type="predicted"/>
<accession>A0A9P4S6D5</accession>
<dbReference type="EMBL" id="MU006101">
    <property type="protein sequence ID" value="KAF2836971.1"/>
    <property type="molecule type" value="Genomic_DNA"/>
</dbReference>
<dbReference type="AlphaFoldDB" id="A0A9P4S6D5"/>
<organism evidence="1 2">
    <name type="scientific">Patellaria atrata CBS 101060</name>
    <dbReference type="NCBI Taxonomy" id="1346257"/>
    <lineage>
        <taxon>Eukaryota</taxon>
        <taxon>Fungi</taxon>
        <taxon>Dikarya</taxon>
        <taxon>Ascomycota</taxon>
        <taxon>Pezizomycotina</taxon>
        <taxon>Dothideomycetes</taxon>
        <taxon>Dothideomycetes incertae sedis</taxon>
        <taxon>Patellariales</taxon>
        <taxon>Patellariaceae</taxon>
        <taxon>Patellaria</taxon>
    </lineage>
</organism>
<comment type="caution">
    <text evidence="1">The sequence shown here is derived from an EMBL/GenBank/DDBJ whole genome shotgun (WGS) entry which is preliminary data.</text>
</comment>
<gene>
    <name evidence="1" type="ORF">M501DRAFT_938562</name>
</gene>
<keyword evidence="2" id="KW-1185">Reference proteome</keyword>
<protein>
    <submittedName>
        <fullName evidence="1">Uncharacterized protein</fullName>
    </submittedName>
</protein>
<reference evidence="1" key="1">
    <citation type="journal article" date="2020" name="Stud. Mycol.">
        <title>101 Dothideomycetes genomes: a test case for predicting lifestyles and emergence of pathogens.</title>
        <authorList>
            <person name="Haridas S."/>
            <person name="Albert R."/>
            <person name="Binder M."/>
            <person name="Bloem J."/>
            <person name="Labutti K."/>
            <person name="Salamov A."/>
            <person name="Andreopoulos B."/>
            <person name="Baker S."/>
            <person name="Barry K."/>
            <person name="Bills G."/>
            <person name="Bluhm B."/>
            <person name="Cannon C."/>
            <person name="Castanera R."/>
            <person name="Culley D."/>
            <person name="Daum C."/>
            <person name="Ezra D."/>
            <person name="Gonzalez J."/>
            <person name="Henrissat B."/>
            <person name="Kuo A."/>
            <person name="Liang C."/>
            <person name="Lipzen A."/>
            <person name="Lutzoni F."/>
            <person name="Magnuson J."/>
            <person name="Mondo S."/>
            <person name="Nolan M."/>
            <person name="Ohm R."/>
            <person name="Pangilinan J."/>
            <person name="Park H.-J."/>
            <person name="Ramirez L."/>
            <person name="Alfaro M."/>
            <person name="Sun H."/>
            <person name="Tritt A."/>
            <person name="Yoshinaga Y."/>
            <person name="Zwiers L.-H."/>
            <person name="Turgeon B."/>
            <person name="Goodwin S."/>
            <person name="Spatafora J."/>
            <person name="Crous P."/>
            <person name="Grigoriev I."/>
        </authorList>
    </citation>
    <scope>NUCLEOTIDE SEQUENCE</scope>
    <source>
        <strain evidence="1">CBS 101060</strain>
    </source>
</reference>
<dbReference type="Proteomes" id="UP000799429">
    <property type="component" value="Unassembled WGS sequence"/>
</dbReference>
<sequence length="60" mass="6951">AVGKAEFPSHLEGKLKFRDHNLFMEQLTKNSDVYFMIGPICYPDLENLVPGFEDRVENSY</sequence>
<feature type="non-terminal residue" evidence="1">
    <location>
        <position position="1"/>
    </location>
</feature>